<dbReference type="InterPro" id="IPR049945">
    <property type="entry name" value="AAA_22"/>
</dbReference>
<keyword evidence="3" id="KW-1185">Reference proteome</keyword>
<dbReference type="EMBL" id="CP018076">
    <property type="protein sequence ID" value="APE43626.1"/>
    <property type="molecule type" value="Genomic_DNA"/>
</dbReference>
<protein>
    <recommendedName>
        <fullName evidence="1">ORC1/DEAH AAA+ ATPase domain-containing protein</fullName>
    </recommendedName>
</protein>
<dbReference type="Gene3D" id="3.40.50.300">
    <property type="entry name" value="P-loop containing nucleotide triphosphate hydrolases"/>
    <property type="match status" value="1"/>
</dbReference>
<dbReference type="AlphaFoldDB" id="A0A1J0WH48"/>
<dbReference type="Proteomes" id="UP000181897">
    <property type="component" value="Chromosome"/>
</dbReference>
<dbReference type="InterPro" id="IPR027417">
    <property type="entry name" value="P-loop_NTPase"/>
</dbReference>
<sequence length="247" mass="27347">MTHRKNTGNSIKPLRNVAALATLIKRVEGRAFGLPGMAAFYGPTGLGKTFAGAYAAANLDAIHITVQKMWTKKTLLTAILRELSIVRRPTMAEMMDQVNEGLAIAGRTLLIDEADYAVDRGMIEIIRDMHDGSSMPVILIGMELLPQKLRRWELVDGRMLAWTAAEPADFRDARMLAEFYAPDIELDDALIERIVQVNKGSVRRISVDLAYVKEQSRLQGADAMTLDQWGDAPFLRGEAPAPREGLL</sequence>
<reference evidence="2 3" key="1">
    <citation type="submission" date="2016-11" db="EMBL/GenBank/DDBJ databases">
        <title>Complete genome sequence of Sulfitobacter sp. AM1-D1, a toxic bacteria associated with marine dinoflagellate Alexandrium minutum in East China Sea.</title>
        <authorList>
            <person name="Yang Q."/>
            <person name="Zhang X."/>
            <person name="Tian X."/>
        </authorList>
    </citation>
    <scope>NUCLEOTIDE SEQUENCE [LARGE SCALE GENOMIC DNA]</scope>
    <source>
        <strain evidence="2 3">AM1-D1</strain>
    </source>
</reference>
<accession>A0A1J0WH48</accession>
<dbReference type="SUPFAM" id="SSF52540">
    <property type="entry name" value="P-loop containing nucleoside triphosphate hydrolases"/>
    <property type="match status" value="1"/>
</dbReference>
<dbReference type="STRING" id="1917485.BOO69_09525"/>
<dbReference type="GO" id="GO:0016887">
    <property type="term" value="F:ATP hydrolysis activity"/>
    <property type="evidence" value="ECO:0007669"/>
    <property type="project" value="InterPro"/>
</dbReference>
<proteinExistence type="predicted"/>
<gene>
    <name evidence="2" type="ORF">BOO69_09525</name>
</gene>
<feature type="domain" description="ORC1/DEAH AAA+ ATPase" evidence="1">
    <location>
        <begin position="36"/>
        <end position="148"/>
    </location>
</feature>
<dbReference type="KEGG" id="suam:BOO69_09525"/>
<evidence type="ECO:0000313" key="2">
    <source>
        <dbReference type="EMBL" id="APE43626.1"/>
    </source>
</evidence>
<dbReference type="RefSeq" id="WP_071971959.1">
    <property type="nucleotide sequence ID" value="NZ_CP018076.1"/>
</dbReference>
<evidence type="ECO:0000259" key="1">
    <source>
        <dbReference type="Pfam" id="PF13401"/>
    </source>
</evidence>
<evidence type="ECO:0000313" key="3">
    <source>
        <dbReference type="Proteomes" id="UP000181897"/>
    </source>
</evidence>
<organism evidence="2 3">
    <name type="scientific">Sulfitobacter alexandrii</name>
    <dbReference type="NCBI Taxonomy" id="1917485"/>
    <lineage>
        <taxon>Bacteria</taxon>
        <taxon>Pseudomonadati</taxon>
        <taxon>Pseudomonadota</taxon>
        <taxon>Alphaproteobacteria</taxon>
        <taxon>Rhodobacterales</taxon>
        <taxon>Roseobacteraceae</taxon>
        <taxon>Sulfitobacter</taxon>
    </lineage>
</organism>
<name>A0A1J0WH48_9RHOB</name>
<dbReference type="Pfam" id="PF13401">
    <property type="entry name" value="AAA_22"/>
    <property type="match status" value="1"/>
</dbReference>